<dbReference type="CDD" id="cd11304">
    <property type="entry name" value="Cadherin_repeat"/>
    <property type="match status" value="1"/>
</dbReference>
<sequence>MIYWIFFHMSLLLLFGKKAFAQIRYTVPEEAKGGTVVGNVARDLGLDVTSLNDRRFRVVSGSKDAFFEVNQDNGALVVHGKIDREELCKGSGACVIDLKILVENPLEMHYVTVEIIDINDHSPSFPEKQQTLEIFQIAEHTPPGTRLIK</sequence>
<dbReference type="PRINTS" id="PR00205">
    <property type="entry name" value="CADHERIN"/>
</dbReference>
<dbReference type="PANTHER" id="PTHR24028:SF337">
    <property type="entry name" value="PROTOCADHERIN 2 ALPHA A 3 PRECURSOR-RELATED"/>
    <property type="match status" value="1"/>
</dbReference>
<keyword evidence="2" id="KW-0812">Transmembrane</keyword>
<feature type="chain" id="PRO_5025631611" description="Cadherin domain-containing protein" evidence="10">
    <location>
        <begin position="22"/>
        <end position="149"/>
    </location>
</feature>
<evidence type="ECO:0000256" key="4">
    <source>
        <dbReference type="ARBA" id="ARBA00022837"/>
    </source>
</evidence>
<reference evidence="12" key="2">
    <citation type="submission" date="2025-08" db="UniProtKB">
        <authorList>
            <consortium name="Ensembl"/>
        </authorList>
    </citation>
    <scope>IDENTIFICATION</scope>
</reference>
<dbReference type="PANTHER" id="PTHR24028">
    <property type="entry name" value="CADHERIN-87A"/>
    <property type="match status" value="1"/>
</dbReference>
<dbReference type="PROSITE" id="PS50268">
    <property type="entry name" value="CADHERIN_2"/>
    <property type="match status" value="1"/>
</dbReference>
<evidence type="ECO:0000313" key="13">
    <source>
        <dbReference type="Proteomes" id="UP000472267"/>
    </source>
</evidence>
<dbReference type="Gene3D" id="2.60.40.60">
    <property type="entry name" value="Cadherins"/>
    <property type="match status" value="1"/>
</dbReference>
<dbReference type="GO" id="GO:0005886">
    <property type="term" value="C:plasma membrane"/>
    <property type="evidence" value="ECO:0007669"/>
    <property type="project" value="InterPro"/>
</dbReference>
<protein>
    <recommendedName>
        <fullName evidence="11">Cadherin domain-containing protein</fullName>
    </recommendedName>
</protein>
<evidence type="ECO:0000256" key="10">
    <source>
        <dbReference type="SAM" id="SignalP"/>
    </source>
</evidence>
<keyword evidence="3" id="KW-0677">Repeat</keyword>
<reference evidence="12" key="1">
    <citation type="submission" date="2019-06" db="EMBL/GenBank/DDBJ databases">
        <authorList>
            <consortium name="Wellcome Sanger Institute Data Sharing"/>
        </authorList>
    </citation>
    <scope>NUCLEOTIDE SEQUENCE [LARGE SCALE GENOMIC DNA]</scope>
</reference>
<dbReference type="InterPro" id="IPR050174">
    <property type="entry name" value="Protocadherin/Cadherin-CA"/>
</dbReference>
<keyword evidence="8" id="KW-0325">Glycoprotein</keyword>
<evidence type="ECO:0000256" key="3">
    <source>
        <dbReference type="ARBA" id="ARBA00022737"/>
    </source>
</evidence>
<evidence type="ECO:0000256" key="6">
    <source>
        <dbReference type="ARBA" id="ARBA00022989"/>
    </source>
</evidence>
<evidence type="ECO:0000256" key="7">
    <source>
        <dbReference type="ARBA" id="ARBA00023136"/>
    </source>
</evidence>
<keyword evidence="5" id="KW-0130">Cell adhesion</keyword>
<dbReference type="Ensembl" id="ENSSFAT00005008397.1">
    <property type="protein sequence ID" value="ENSSFAP00005007997.1"/>
    <property type="gene ID" value="ENSSFAG00005004712.1"/>
</dbReference>
<proteinExistence type="predicted"/>
<keyword evidence="6" id="KW-1133">Transmembrane helix</keyword>
<evidence type="ECO:0000313" key="12">
    <source>
        <dbReference type="Ensembl" id="ENSSFAP00005007997.1"/>
    </source>
</evidence>
<dbReference type="InterPro" id="IPR002126">
    <property type="entry name" value="Cadherin-like_dom"/>
</dbReference>
<dbReference type="GO" id="GO:0009653">
    <property type="term" value="P:anatomical structure morphogenesis"/>
    <property type="evidence" value="ECO:0007669"/>
    <property type="project" value="UniProtKB-ARBA"/>
</dbReference>
<dbReference type="GO" id="GO:0007156">
    <property type="term" value="P:homophilic cell adhesion via plasma membrane adhesion molecules"/>
    <property type="evidence" value="ECO:0007669"/>
    <property type="project" value="InterPro"/>
</dbReference>
<keyword evidence="4 9" id="KW-0106">Calcium</keyword>
<evidence type="ECO:0000256" key="1">
    <source>
        <dbReference type="ARBA" id="ARBA00004167"/>
    </source>
</evidence>
<dbReference type="Proteomes" id="UP000472267">
    <property type="component" value="Chromosome 2"/>
</dbReference>
<keyword evidence="13" id="KW-1185">Reference proteome</keyword>
<name>A0A672FPS3_SALFA</name>
<dbReference type="AlphaFoldDB" id="A0A672FPS3"/>
<dbReference type="GO" id="GO:0005509">
    <property type="term" value="F:calcium ion binding"/>
    <property type="evidence" value="ECO:0007669"/>
    <property type="project" value="UniProtKB-UniRule"/>
</dbReference>
<dbReference type="InterPro" id="IPR013164">
    <property type="entry name" value="Cadherin_N"/>
</dbReference>
<evidence type="ECO:0000256" key="5">
    <source>
        <dbReference type="ARBA" id="ARBA00022889"/>
    </source>
</evidence>
<keyword evidence="7" id="KW-0472">Membrane</keyword>
<feature type="signal peptide" evidence="10">
    <location>
        <begin position="1"/>
        <end position="21"/>
    </location>
</feature>
<dbReference type="SUPFAM" id="SSF49313">
    <property type="entry name" value="Cadherin-like"/>
    <property type="match status" value="1"/>
</dbReference>
<comment type="subcellular location">
    <subcellularLocation>
        <location evidence="1">Membrane</location>
        <topology evidence="1">Single-pass membrane protein</topology>
    </subcellularLocation>
</comment>
<dbReference type="InterPro" id="IPR020894">
    <property type="entry name" value="Cadherin_CS"/>
</dbReference>
<dbReference type="PROSITE" id="PS00232">
    <property type="entry name" value="CADHERIN_1"/>
    <property type="match status" value="1"/>
</dbReference>
<evidence type="ECO:0000256" key="2">
    <source>
        <dbReference type="ARBA" id="ARBA00022692"/>
    </source>
</evidence>
<reference evidence="12" key="3">
    <citation type="submission" date="2025-09" db="UniProtKB">
        <authorList>
            <consortium name="Ensembl"/>
        </authorList>
    </citation>
    <scope>IDENTIFICATION</scope>
</reference>
<organism evidence="12 13">
    <name type="scientific">Salarias fasciatus</name>
    <name type="common">Jewelled blenny</name>
    <name type="synonym">Blennius fasciatus</name>
    <dbReference type="NCBI Taxonomy" id="181472"/>
    <lineage>
        <taxon>Eukaryota</taxon>
        <taxon>Metazoa</taxon>
        <taxon>Chordata</taxon>
        <taxon>Craniata</taxon>
        <taxon>Vertebrata</taxon>
        <taxon>Euteleostomi</taxon>
        <taxon>Actinopterygii</taxon>
        <taxon>Neopterygii</taxon>
        <taxon>Teleostei</taxon>
        <taxon>Neoteleostei</taxon>
        <taxon>Acanthomorphata</taxon>
        <taxon>Ovalentaria</taxon>
        <taxon>Blenniimorphae</taxon>
        <taxon>Blenniiformes</taxon>
        <taxon>Blennioidei</taxon>
        <taxon>Blenniidae</taxon>
        <taxon>Salariinae</taxon>
        <taxon>Salarias</taxon>
    </lineage>
</organism>
<dbReference type="Pfam" id="PF08266">
    <property type="entry name" value="Cadherin_2"/>
    <property type="match status" value="1"/>
</dbReference>
<keyword evidence="10" id="KW-0732">Signal</keyword>
<dbReference type="FunFam" id="2.60.40.60:FF:000006">
    <property type="entry name" value="Protocadherin alpha 2"/>
    <property type="match status" value="1"/>
</dbReference>
<evidence type="ECO:0000256" key="8">
    <source>
        <dbReference type="ARBA" id="ARBA00023180"/>
    </source>
</evidence>
<feature type="domain" description="Cadherin" evidence="11">
    <location>
        <begin position="19"/>
        <end position="125"/>
    </location>
</feature>
<evidence type="ECO:0000256" key="9">
    <source>
        <dbReference type="PROSITE-ProRule" id="PRU00043"/>
    </source>
</evidence>
<evidence type="ECO:0000259" key="11">
    <source>
        <dbReference type="PROSITE" id="PS50268"/>
    </source>
</evidence>
<accession>A0A672FPS3</accession>
<dbReference type="InterPro" id="IPR015919">
    <property type="entry name" value="Cadherin-like_sf"/>
</dbReference>